<dbReference type="GO" id="GO:0070040">
    <property type="term" value="F:rRNA (adenine(2503)-C2-)-methyltransferase activity"/>
    <property type="evidence" value="ECO:0007669"/>
    <property type="project" value="UniProtKB-UniRule"/>
</dbReference>
<evidence type="ECO:0000256" key="12">
    <source>
        <dbReference type="ARBA" id="ARBA00023014"/>
    </source>
</evidence>
<comment type="caution">
    <text evidence="14">Lacks conserved residue(s) required for the propagation of feature annotation.</text>
</comment>
<evidence type="ECO:0000256" key="2">
    <source>
        <dbReference type="ARBA" id="ARBA00007544"/>
    </source>
</evidence>
<keyword evidence="3 14" id="KW-0004">4Fe-4S</keyword>
<comment type="caution">
    <text evidence="16">The sequence shown here is derived from an EMBL/GenBank/DDBJ whole genome shotgun (WGS) entry which is preliminary data.</text>
</comment>
<keyword evidence="6 14" id="KW-0489">Methyltransferase</keyword>
<keyword evidence="10 14" id="KW-0479">Metal-binding</keyword>
<feature type="domain" description="Radical SAM core" evidence="15">
    <location>
        <begin position="106"/>
        <end position="342"/>
    </location>
</feature>
<proteinExistence type="inferred from homology"/>
<evidence type="ECO:0000256" key="9">
    <source>
        <dbReference type="ARBA" id="ARBA00022694"/>
    </source>
</evidence>
<feature type="binding site" evidence="14">
    <location>
        <position position="124"/>
    </location>
    <ligand>
        <name>[4Fe-4S] cluster</name>
        <dbReference type="ChEBI" id="CHEBI:49883"/>
        <note>4Fe-4S-S-AdoMet</note>
    </ligand>
</feature>
<evidence type="ECO:0000256" key="14">
    <source>
        <dbReference type="HAMAP-Rule" id="MF_01849"/>
    </source>
</evidence>
<evidence type="ECO:0000256" key="8">
    <source>
        <dbReference type="ARBA" id="ARBA00022691"/>
    </source>
</evidence>
<evidence type="ECO:0000256" key="5">
    <source>
        <dbReference type="ARBA" id="ARBA00022552"/>
    </source>
</evidence>
<dbReference type="GO" id="GO:0046872">
    <property type="term" value="F:metal ion binding"/>
    <property type="evidence" value="ECO:0007669"/>
    <property type="project" value="UniProtKB-KW"/>
</dbReference>
<evidence type="ECO:0000256" key="4">
    <source>
        <dbReference type="ARBA" id="ARBA00022490"/>
    </source>
</evidence>
<dbReference type="Gene3D" id="3.20.20.70">
    <property type="entry name" value="Aldolase class I"/>
    <property type="match status" value="1"/>
</dbReference>
<feature type="active site" description="S-methylcysteine intermediate" evidence="14">
    <location>
        <position position="347"/>
    </location>
</feature>
<keyword evidence="12 14" id="KW-0411">Iron-sulfur</keyword>
<evidence type="ECO:0000256" key="6">
    <source>
        <dbReference type="ARBA" id="ARBA00022603"/>
    </source>
</evidence>
<comment type="cofactor">
    <cofactor evidence="14">
        <name>[4Fe-4S] cluster</name>
        <dbReference type="ChEBI" id="CHEBI:49883"/>
    </cofactor>
    <text evidence="14">Binds 1 [4Fe-4S] cluster. The cluster is coordinated with 3 cysteines and an exchangeable S-adenosyl-L-methionine.</text>
</comment>
<keyword evidence="4 14" id="KW-0963">Cytoplasm</keyword>
<dbReference type="SFLD" id="SFLDS00029">
    <property type="entry name" value="Radical_SAM"/>
    <property type="match status" value="1"/>
</dbReference>
<dbReference type="PROSITE" id="PS51918">
    <property type="entry name" value="RADICAL_SAM"/>
    <property type="match status" value="1"/>
</dbReference>
<dbReference type="GO" id="GO:0002935">
    <property type="term" value="F:tRNA (adenine(37)-C2)-methyltransferase activity"/>
    <property type="evidence" value="ECO:0007669"/>
    <property type="project" value="UniProtKB-UniRule"/>
</dbReference>
<comment type="subcellular location">
    <subcellularLocation>
        <location evidence="1 14">Cytoplasm</location>
    </subcellularLocation>
</comment>
<organism evidence="16">
    <name type="scientific">Prosthecochloris aestuarii</name>
    <dbReference type="NCBI Taxonomy" id="1102"/>
    <lineage>
        <taxon>Bacteria</taxon>
        <taxon>Pseudomonadati</taxon>
        <taxon>Chlorobiota</taxon>
        <taxon>Chlorobiia</taxon>
        <taxon>Chlorobiales</taxon>
        <taxon>Chlorobiaceae</taxon>
        <taxon>Prosthecochloris</taxon>
    </lineage>
</organism>
<evidence type="ECO:0000256" key="11">
    <source>
        <dbReference type="ARBA" id="ARBA00023004"/>
    </source>
</evidence>
<keyword evidence="8 14" id="KW-0949">S-adenosyl-L-methionine</keyword>
<dbReference type="GO" id="GO:0051539">
    <property type="term" value="F:4 iron, 4 sulfur cluster binding"/>
    <property type="evidence" value="ECO:0007669"/>
    <property type="project" value="UniProtKB-UniRule"/>
</dbReference>
<keyword evidence="5 14" id="KW-0698">rRNA processing</keyword>
<dbReference type="SFLD" id="SFLDF00275">
    <property type="entry name" value="adenosine_C2_methyltransferase"/>
    <property type="match status" value="1"/>
</dbReference>
<keyword evidence="9 14" id="KW-0819">tRNA processing</keyword>
<gene>
    <name evidence="14 16" type="primary">rlmN</name>
    <name evidence="16" type="ORF">ENN50_01285</name>
</gene>
<dbReference type="InterPro" id="IPR040072">
    <property type="entry name" value="Methyltransferase_A"/>
</dbReference>
<evidence type="ECO:0000259" key="15">
    <source>
        <dbReference type="PROSITE" id="PS51918"/>
    </source>
</evidence>
<comment type="similarity">
    <text evidence="2 14">Belongs to the radical SAM superfamily. RlmN family.</text>
</comment>
<evidence type="ECO:0000256" key="7">
    <source>
        <dbReference type="ARBA" id="ARBA00022679"/>
    </source>
</evidence>
<dbReference type="Gene3D" id="1.10.150.530">
    <property type="match status" value="1"/>
</dbReference>
<feature type="binding site" evidence="14">
    <location>
        <position position="304"/>
    </location>
    <ligand>
        <name>S-adenosyl-L-methionine</name>
        <dbReference type="ChEBI" id="CHEBI:59789"/>
    </ligand>
</feature>
<comment type="miscellaneous">
    <text evidence="14">Reaction proceeds by a ping-pong mechanism involving intermediate methylation of a conserved cysteine residue.</text>
</comment>
<dbReference type="Proteomes" id="UP000886335">
    <property type="component" value="Unassembled WGS sequence"/>
</dbReference>
<dbReference type="InterPro" id="IPR013785">
    <property type="entry name" value="Aldolase_TIM"/>
</dbReference>
<comment type="function">
    <text evidence="14">Specifically methylates position 2 of adenine 2503 in 23S rRNA and position 2 of adenine 37 in tRNAs.</text>
</comment>
<dbReference type="GO" id="GO:0070475">
    <property type="term" value="P:rRNA base methylation"/>
    <property type="evidence" value="ECO:0007669"/>
    <property type="project" value="UniProtKB-UniRule"/>
</dbReference>
<keyword evidence="7 14" id="KW-0808">Transferase</keyword>
<dbReference type="AlphaFoldDB" id="A0A831SP33"/>
<dbReference type="InterPro" id="IPR027492">
    <property type="entry name" value="RNA_MTrfase_RlmN"/>
</dbReference>
<feature type="binding site" evidence="14">
    <location>
        <begin position="172"/>
        <end position="173"/>
    </location>
    <ligand>
        <name>S-adenosyl-L-methionine</name>
        <dbReference type="ChEBI" id="CHEBI:59789"/>
    </ligand>
</feature>
<dbReference type="EC" id="2.1.1.192" evidence="14"/>
<feature type="binding site" evidence="14">
    <location>
        <position position="205"/>
    </location>
    <ligand>
        <name>S-adenosyl-L-methionine</name>
        <dbReference type="ChEBI" id="CHEBI:59789"/>
    </ligand>
</feature>
<sequence length="362" mass="40596">MNTLKKNIKNFSLPELKMLVRELGEPEFRAAQLHRWLYSEHTDDFMKMSNIGRTLREKLAERFSLPSCSIVQVSEEENDTPSAERTTKFLVRLHDSEAVETVLIPATGRQTVCVSTQVGCPLHCRFCATGYMGFTRNLSAAEIAEQVYAVQGFLDTRHPGDRLTNIVYMGMGEPLLNLDNVIESVHLLSHQGYRVAFSQKRITISTVGLTGGIERLATSDLNTRLAISLHSALQHKRLQLIPSARENPLEDLARSIRRFTDAKESPVTLVYMLLEDFNDSRDDALAFARFAGGLLCKINLIDYNAIVNIKFESTGTRRRDAFIQTLLDKGLQVTVRRSHGSSINAACGQLAIQNRPSQETTL</sequence>
<dbReference type="PIRSF" id="PIRSF006004">
    <property type="entry name" value="CHP00048"/>
    <property type="match status" value="1"/>
</dbReference>
<dbReference type="GO" id="GO:0000049">
    <property type="term" value="F:tRNA binding"/>
    <property type="evidence" value="ECO:0007669"/>
    <property type="project" value="UniProtKB-UniRule"/>
</dbReference>
<feature type="binding site" evidence="14">
    <location>
        <begin position="228"/>
        <end position="230"/>
    </location>
    <ligand>
        <name>S-adenosyl-L-methionine</name>
        <dbReference type="ChEBI" id="CHEBI:59789"/>
    </ligand>
</feature>
<accession>A0A831SP33</accession>
<dbReference type="InterPro" id="IPR007197">
    <property type="entry name" value="rSAM"/>
</dbReference>
<dbReference type="CDD" id="cd01335">
    <property type="entry name" value="Radical_SAM"/>
    <property type="match status" value="1"/>
</dbReference>
<reference evidence="16" key="1">
    <citation type="journal article" date="2020" name="mSystems">
        <title>Genome- and Community-Level Interaction Insights into Carbon Utilization and Element Cycling Functions of Hydrothermarchaeota in Hydrothermal Sediment.</title>
        <authorList>
            <person name="Zhou Z."/>
            <person name="Liu Y."/>
            <person name="Xu W."/>
            <person name="Pan J."/>
            <person name="Luo Z.H."/>
            <person name="Li M."/>
        </authorList>
    </citation>
    <scope>NUCLEOTIDE SEQUENCE [LARGE SCALE GENOMIC DNA]</scope>
    <source>
        <strain evidence="16">SpSt-1181</strain>
    </source>
</reference>
<dbReference type="Pfam" id="PF04055">
    <property type="entry name" value="Radical_SAM"/>
    <property type="match status" value="1"/>
</dbReference>
<name>A0A831SP33_PROAE</name>
<evidence type="ECO:0000256" key="10">
    <source>
        <dbReference type="ARBA" id="ARBA00022723"/>
    </source>
</evidence>
<dbReference type="PANTHER" id="PTHR30544">
    <property type="entry name" value="23S RRNA METHYLTRANSFERASE"/>
    <property type="match status" value="1"/>
</dbReference>
<dbReference type="SUPFAM" id="SSF102114">
    <property type="entry name" value="Radical SAM enzymes"/>
    <property type="match status" value="1"/>
</dbReference>
<keyword evidence="11 14" id="KW-0408">Iron</keyword>
<dbReference type="PANTHER" id="PTHR30544:SF5">
    <property type="entry name" value="RADICAL SAM CORE DOMAIN-CONTAINING PROTEIN"/>
    <property type="match status" value="1"/>
</dbReference>
<dbReference type="GO" id="GO:0005737">
    <property type="term" value="C:cytoplasm"/>
    <property type="evidence" value="ECO:0007669"/>
    <property type="project" value="UniProtKB-SubCell"/>
</dbReference>
<dbReference type="GO" id="GO:0030488">
    <property type="term" value="P:tRNA methylation"/>
    <property type="evidence" value="ECO:0007669"/>
    <property type="project" value="UniProtKB-UniRule"/>
</dbReference>
<dbReference type="HAMAP" id="MF_01849">
    <property type="entry name" value="RNA_methyltr_RlmN"/>
    <property type="match status" value="1"/>
</dbReference>
<feature type="binding site" evidence="14">
    <location>
        <position position="127"/>
    </location>
    <ligand>
        <name>[4Fe-4S] cluster</name>
        <dbReference type="ChEBI" id="CHEBI:49883"/>
        <note>4Fe-4S-S-AdoMet</note>
    </ligand>
</feature>
<feature type="binding site" evidence="14">
    <location>
        <position position="120"/>
    </location>
    <ligand>
        <name>[4Fe-4S] cluster</name>
        <dbReference type="ChEBI" id="CHEBI:49883"/>
        <note>4Fe-4S-S-AdoMet</note>
    </ligand>
</feature>
<dbReference type="Pfam" id="PF21016">
    <property type="entry name" value="RlmN_N"/>
    <property type="match status" value="1"/>
</dbReference>
<feature type="active site" description="Proton acceptor" evidence="14">
    <location>
        <position position="100"/>
    </location>
</feature>
<dbReference type="InterPro" id="IPR058240">
    <property type="entry name" value="rSAM_sf"/>
</dbReference>
<evidence type="ECO:0000313" key="16">
    <source>
        <dbReference type="EMBL" id="HED30329.1"/>
    </source>
</evidence>
<evidence type="ECO:0000256" key="13">
    <source>
        <dbReference type="ARBA" id="ARBA00023157"/>
    </source>
</evidence>
<evidence type="ECO:0000256" key="1">
    <source>
        <dbReference type="ARBA" id="ARBA00004496"/>
    </source>
</evidence>
<dbReference type="EMBL" id="DSBW01000028">
    <property type="protein sequence ID" value="HED30329.1"/>
    <property type="molecule type" value="Genomic_DNA"/>
</dbReference>
<evidence type="ECO:0000256" key="3">
    <source>
        <dbReference type="ARBA" id="ARBA00022485"/>
    </source>
</evidence>
<dbReference type="InterPro" id="IPR048641">
    <property type="entry name" value="RlmN_N"/>
</dbReference>
<dbReference type="GO" id="GO:0019843">
    <property type="term" value="F:rRNA binding"/>
    <property type="evidence" value="ECO:0007669"/>
    <property type="project" value="UniProtKB-UniRule"/>
</dbReference>
<keyword evidence="13 14" id="KW-1015">Disulfide bond</keyword>
<comment type="catalytic activity">
    <reaction evidence="14">
        <text>adenosine(2503) in 23S rRNA + 2 reduced [2Fe-2S]-[ferredoxin] + 2 S-adenosyl-L-methionine = 2-methyladenosine(2503) in 23S rRNA + 5'-deoxyadenosine + L-methionine + 2 oxidized [2Fe-2S]-[ferredoxin] + S-adenosyl-L-homocysteine</text>
        <dbReference type="Rhea" id="RHEA:42916"/>
        <dbReference type="Rhea" id="RHEA-COMP:10000"/>
        <dbReference type="Rhea" id="RHEA-COMP:10001"/>
        <dbReference type="Rhea" id="RHEA-COMP:10152"/>
        <dbReference type="Rhea" id="RHEA-COMP:10282"/>
        <dbReference type="ChEBI" id="CHEBI:17319"/>
        <dbReference type="ChEBI" id="CHEBI:33737"/>
        <dbReference type="ChEBI" id="CHEBI:33738"/>
        <dbReference type="ChEBI" id="CHEBI:57844"/>
        <dbReference type="ChEBI" id="CHEBI:57856"/>
        <dbReference type="ChEBI" id="CHEBI:59789"/>
        <dbReference type="ChEBI" id="CHEBI:74411"/>
        <dbReference type="ChEBI" id="CHEBI:74497"/>
        <dbReference type="EC" id="2.1.1.192"/>
    </reaction>
</comment>
<comment type="catalytic activity">
    <reaction evidence="14">
        <text>adenosine(37) in tRNA + 2 reduced [2Fe-2S]-[ferredoxin] + 2 S-adenosyl-L-methionine = 2-methyladenosine(37) in tRNA + 5'-deoxyadenosine + L-methionine + 2 oxidized [2Fe-2S]-[ferredoxin] + S-adenosyl-L-homocysteine</text>
        <dbReference type="Rhea" id="RHEA:43332"/>
        <dbReference type="Rhea" id="RHEA-COMP:10000"/>
        <dbReference type="Rhea" id="RHEA-COMP:10001"/>
        <dbReference type="Rhea" id="RHEA-COMP:10162"/>
        <dbReference type="Rhea" id="RHEA-COMP:10485"/>
        <dbReference type="ChEBI" id="CHEBI:17319"/>
        <dbReference type="ChEBI" id="CHEBI:33737"/>
        <dbReference type="ChEBI" id="CHEBI:33738"/>
        <dbReference type="ChEBI" id="CHEBI:57844"/>
        <dbReference type="ChEBI" id="CHEBI:57856"/>
        <dbReference type="ChEBI" id="CHEBI:59789"/>
        <dbReference type="ChEBI" id="CHEBI:74411"/>
        <dbReference type="ChEBI" id="CHEBI:74497"/>
        <dbReference type="EC" id="2.1.1.192"/>
    </reaction>
</comment>
<dbReference type="InterPro" id="IPR004383">
    <property type="entry name" value="rRNA_lsu_MTrfase_RlmN/Cfr"/>
</dbReference>
<dbReference type="NCBIfam" id="TIGR00048">
    <property type="entry name" value="rRNA_mod_RlmN"/>
    <property type="match status" value="1"/>
</dbReference>
<dbReference type="SFLD" id="SFLDG01062">
    <property type="entry name" value="methyltransferase_(Class_A)"/>
    <property type="match status" value="1"/>
</dbReference>
<protein>
    <recommendedName>
        <fullName evidence="14">Probable dual-specificity RNA methyltransferase RlmN</fullName>
        <ecNumber evidence="14">2.1.1.192</ecNumber>
    </recommendedName>
    <alternativeName>
        <fullName evidence="14">23S rRNA (adenine(2503)-C(2))-methyltransferase</fullName>
    </alternativeName>
    <alternativeName>
        <fullName evidence="14">23S rRNA m2A2503 methyltransferase</fullName>
    </alternativeName>
    <alternativeName>
        <fullName evidence="14">Ribosomal RNA large subunit methyltransferase N</fullName>
    </alternativeName>
    <alternativeName>
        <fullName evidence="14">tRNA (adenine(37)-C(2))-methyltransferase</fullName>
    </alternativeName>
    <alternativeName>
        <fullName evidence="14">tRNA m2A37 methyltransferase</fullName>
    </alternativeName>
</protein>